<evidence type="ECO:0000313" key="4">
    <source>
        <dbReference type="EMBL" id="CAG2243408.1"/>
    </source>
</evidence>
<evidence type="ECO:0000313" key="5">
    <source>
        <dbReference type="Proteomes" id="UP000683360"/>
    </source>
</evidence>
<feature type="signal peptide" evidence="2">
    <location>
        <begin position="1"/>
        <end position="19"/>
    </location>
</feature>
<reference evidence="4" key="1">
    <citation type="submission" date="2021-03" db="EMBL/GenBank/DDBJ databases">
        <authorList>
            <person name="Bekaert M."/>
        </authorList>
    </citation>
    <scope>NUCLEOTIDE SEQUENCE</scope>
</reference>
<name>A0A8S3UQF9_MYTED</name>
<organism evidence="4 5">
    <name type="scientific">Mytilus edulis</name>
    <name type="common">Blue mussel</name>
    <dbReference type="NCBI Taxonomy" id="6550"/>
    <lineage>
        <taxon>Eukaryota</taxon>
        <taxon>Metazoa</taxon>
        <taxon>Spiralia</taxon>
        <taxon>Lophotrochozoa</taxon>
        <taxon>Mollusca</taxon>
        <taxon>Bivalvia</taxon>
        <taxon>Autobranchia</taxon>
        <taxon>Pteriomorphia</taxon>
        <taxon>Mytilida</taxon>
        <taxon>Mytiloidea</taxon>
        <taxon>Mytilidae</taxon>
        <taxon>Mytilinae</taxon>
        <taxon>Mytilus</taxon>
    </lineage>
</organism>
<feature type="transmembrane region" description="Helical" evidence="1">
    <location>
        <begin position="262"/>
        <end position="282"/>
    </location>
</feature>
<sequence>MSDPFIILIYSYLLGTFTCSDPDWSLFGANCYKTEGKFNYAKATETCHDLGGYVIMPKTEVEMDHFKNLQNVIADDVWIGLKDINSDDTWTWADGSVVADQGIVTDADDDEDCARLKSEGIVKDMFCSNEYKTICQRDANLETTSNTDITSSTEITTTHTVTSESLPPTNETDLLATTSAQLSTYAKTSLESTRSKPPVILSTSSSGIVINSTEHCTYVFVCSNHVNKTQNSQGFIYTVDTKQLSSYKRKHQSASDPRKSSMYIGSVGIAVLVLTIMLIMFLDCVPTKV</sequence>
<dbReference type="OrthoDB" id="6200307at2759"/>
<dbReference type="Proteomes" id="UP000683360">
    <property type="component" value="Unassembled WGS sequence"/>
</dbReference>
<feature type="domain" description="C-type lectin" evidence="3">
    <location>
        <begin position="27"/>
        <end position="136"/>
    </location>
</feature>
<dbReference type="AlphaFoldDB" id="A0A8S3UQF9"/>
<keyword evidence="5" id="KW-1185">Reference proteome</keyword>
<protein>
    <recommendedName>
        <fullName evidence="3">C-type lectin domain-containing protein</fullName>
    </recommendedName>
</protein>
<keyword evidence="1" id="KW-0812">Transmembrane</keyword>
<dbReference type="SUPFAM" id="SSF56436">
    <property type="entry name" value="C-type lectin-like"/>
    <property type="match status" value="1"/>
</dbReference>
<accession>A0A8S3UQF9</accession>
<dbReference type="InterPro" id="IPR001304">
    <property type="entry name" value="C-type_lectin-like"/>
</dbReference>
<dbReference type="Pfam" id="PF00059">
    <property type="entry name" value="Lectin_C"/>
    <property type="match status" value="1"/>
</dbReference>
<keyword evidence="2" id="KW-0732">Signal</keyword>
<dbReference type="EMBL" id="CAJPWZ010002701">
    <property type="protein sequence ID" value="CAG2243408.1"/>
    <property type="molecule type" value="Genomic_DNA"/>
</dbReference>
<dbReference type="SMART" id="SM00034">
    <property type="entry name" value="CLECT"/>
    <property type="match status" value="1"/>
</dbReference>
<feature type="chain" id="PRO_5035728198" description="C-type lectin domain-containing protein" evidence="2">
    <location>
        <begin position="20"/>
        <end position="289"/>
    </location>
</feature>
<dbReference type="InterPro" id="IPR016187">
    <property type="entry name" value="CTDL_fold"/>
</dbReference>
<dbReference type="Gene3D" id="3.10.100.10">
    <property type="entry name" value="Mannose-Binding Protein A, subunit A"/>
    <property type="match status" value="1"/>
</dbReference>
<dbReference type="InterPro" id="IPR016186">
    <property type="entry name" value="C-type_lectin-like/link_sf"/>
</dbReference>
<keyword evidence="1" id="KW-0472">Membrane</keyword>
<dbReference type="InterPro" id="IPR050111">
    <property type="entry name" value="C-type_lectin/snaclec_domain"/>
</dbReference>
<evidence type="ECO:0000256" key="2">
    <source>
        <dbReference type="SAM" id="SignalP"/>
    </source>
</evidence>
<evidence type="ECO:0000256" key="1">
    <source>
        <dbReference type="SAM" id="Phobius"/>
    </source>
</evidence>
<dbReference type="PANTHER" id="PTHR22803">
    <property type="entry name" value="MANNOSE, PHOSPHOLIPASE, LECTIN RECEPTOR RELATED"/>
    <property type="match status" value="1"/>
</dbReference>
<proteinExistence type="predicted"/>
<dbReference type="PROSITE" id="PS50041">
    <property type="entry name" value="C_TYPE_LECTIN_2"/>
    <property type="match status" value="1"/>
</dbReference>
<evidence type="ECO:0000259" key="3">
    <source>
        <dbReference type="PROSITE" id="PS50041"/>
    </source>
</evidence>
<dbReference type="CDD" id="cd00037">
    <property type="entry name" value="CLECT"/>
    <property type="match status" value="1"/>
</dbReference>
<keyword evidence="1" id="KW-1133">Transmembrane helix</keyword>
<gene>
    <name evidence="4" type="ORF">MEDL_55519</name>
</gene>
<comment type="caution">
    <text evidence="4">The sequence shown here is derived from an EMBL/GenBank/DDBJ whole genome shotgun (WGS) entry which is preliminary data.</text>
</comment>